<dbReference type="Pfam" id="PF13367">
    <property type="entry name" value="PrsW-protease"/>
    <property type="match status" value="1"/>
</dbReference>
<keyword evidence="1" id="KW-0812">Transmembrane</keyword>
<feature type="transmembrane region" description="Helical" evidence="1">
    <location>
        <begin position="28"/>
        <end position="48"/>
    </location>
</feature>
<dbReference type="PANTHER" id="PTHR36844:SF1">
    <property type="entry name" value="PROTEASE PRSW"/>
    <property type="match status" value="1"/>
</dbReference>
<dbReference type="InterPro" id="IPR026898">
    <property type="entry name" value="PrsW"/>
</dbReference>
<dbReference type="PANTHER" id="PTHR36844">
    <property type="entry name" value="PROTEASE PRSW"/>
    <property type="match status" value="1"/>
</dbReference>
<organism evidence="2 3">
    <name type="scientific">Mycolicibacterium tokaiense</name>
    <dbReference type="NCBI Taxonomy" id="39695"/>
    <lineage>
        <taxon>Bacteria</taxon>
        <taxon>Bacillati</taxon>
        <taxon>Actinomycetota</taxon>
        <taxon>Actinomycetes</taxon>
        <taxon>Mycobacteriales</taxon>
        <taxon>Mycobacteriaceae</taxon>
        <taxon>Mycolicibacterium</taxon>
    </lineage>
</organism>
<reference evidence="2 3" key="1">
    <citation type="submission" date="2018-06" db="EMBL/GenBank/DDBJ databases">
        <authorList>
            <consortium name="Pathogen Informatics"/>
            <person name="Doyle S."/>
        </authorList>
    </citation>
    <scope>NUCLEOTIDE SEQUENCE [LARGE SCALE GENOMIC DNA]</scope>
    <source>
        <strain evidence="2 3">NCTC10821</strain>
    </source>
</reference>
<dbReference type="AlphaFoldDB" id="A0A378TQL3"/>
<dbReference type="OrthoDB" id="9785431at2"/>
<evidence type="ECO:0000256" key="1">
    <source>
        <dbReference type="SAM" id="Phobius"/>
    </source>
</evidence>
<evidence type="ECO:0000313" key="3">
    <source>
        <dbReference type="Proteomes" id="UP000254978"/>
    </source>
</evidence>
<keyword evidence="1" id="KW-0472">Membrane</keyword>
<keyword evidence="1" id="KW-1133">Transmembrane helix</keyword>
<feature type="transmembrane region" description="Helical" evidence="1">
    <location>
        <begin position="86"/>
        <end position="111"/>
    </location>
</feature>
<feature type="transmembrane region" description="Helical" evidence="1">
    <location>
        <begin position="253"/>
        <end position="272"/>
    </location>
</feature>
<accession>A0A378TQL3</accession>
<sequence>MHTPLDPSRAPVFLPPFPRRVRKVGAPIALIIGLGTIAGLLVILLTALSPVSTAIGFVLSSVAMLVVVLAYLWLDRFEPEPPRLLVLAFIWGASVAIVVSVILEMAFGAVISGGVETDWRTTAIAAPVIEEAAKGAFLLFMMTGRRRHELNSLVDCLVYAGLVAAGFAWLEDIFYIAGGESLGDALVTAALRLVMAPFAHPLFTTAIGIGVWFALKQRNVVAKAGYLLLGYAGAVIMHALWNGSAVLGFGTYLLVYVVWMVPIFALAIWLGVAARRREQKVVAAKLPGMVAAGLVTANEASWLGSIRSRKMAVAAVGRSNGKAASKTVRDFAAQVVELAFVKDRIDGGFADDRVMALFAEETQWLRTVRNNTPALQTLAHFQVPPRR</sequence>
<feature type="transmembrane region" description="Helical" evidence="1">
    <location>
        <begin position="54"/>
        <end position="74"/>
    </location>
</feature>
<feature type="transmembrane region" description="Helical" evidence="1">
    <location>
        <begin position="153"/>
        <end position="170"/>
    </location>
</feature>
<dbReference type="RefSeq" id="WP_115280924.1">
    <property type="nucleotide sequence ID" value="NZ_AP022600.1"/>
</dbReference>
<dbReference type="GO" id="GO:0008233">
    <property type="term" value="F:peptidase activity"/>
    <property type="evidence" value="ECO:0007669"/>
    <property type="project" value="InterPro"/>
</dbReference>
<name>A0A378TQL3_9MYCO</name>
<evidence type="ECO:0000313" key="2">
    <source>
        <dbReference type="EMBL" id="STZ62163.1"/>
    </source>
</evidence>
<proteinExistence type="predicted"/>
<protein>
    <submittedName>
        <fullName evidence="2">Integral membrane protein</fullName>
    </submittedName>
</protein>
<feature type="transmembrane region" description="Helical" evidence="1">
    <location>
        <begin position="190"/>
        <end position="215"/>
    </location>
</feature>
<dbReference type="EMBL" id="UGQT01000001">
    <property type="protein sequence ID" value="STZ62163.1"/>
    <property type="molecule type" value="Genomic_DNA"/>
</dbReference>
<keyword evidence="3" id="KW-1185">Reference proteome</keyword>
<feature type="transmembrane region" description="Helical" evidence="1">
    <location>
        <begin position="224"/>
        <end position="241"/>
    </location>
</feature>
<dbReference type="Proteomes" id="UP000254978">
    <property type="component" value="Unassembled WGS sequence"/>
</dbReference>
<gene>
    <name evidence="2" type="ORF">NCTC10821_05727</name>
</gene>